<gene>
    <name evidence="1" type="ORF">GQF63_11620</name>
</gene>
<dbReference type="AlphaFoldDB" id="A0A6N8KYZ1"/>
<evidence type="ECO:0008006" key="3">
    <source>
        <dbReference type="Google" id="ProtNLM"/>
    </source>
</evidence>
<sequence length="399" mass="47572">MKSFTSIKQLLATLSREQKLISEIFEKRKLFAYRYDDALEVLDYNEDKLRLLLEYNVLRENGAFLELDDQFLQFFEQILEVNEEINVSFINENIQAIRHNILYYLQENNDYRRYNYLRQIKNALRKIGVIAIRNVVDLKRNIDNTFKNEPNYKIKKSKLENLDSKRNDIFNLINLTEKLISGDEEQTFFKVATDEQLQQIILYLKSQLNACRHNLIDSQKQIIEYLNRLRAQNILVEKIRQLIYLKDQFELRTKTNILDVLRRENPLLFEPNPVYSLKLSIEQLQNDDTCLDLIKKIRAKHLSGIRIKQSIAETNLSAYLDSEVEQVPQINLEEVKNNFLAGSNNLFEFLQSYDFGMQVEFEERVTVYCQLVSQYDNFFRFTDRYHVKSGTEYLLIYPA</sequence>
<dbReference type="EMBL" id="WSQA01000008">
    <property type="protein sequence ID" value="MVZ62675.1"/>
    <property type="molecule type" value="Genomic_DNA"/>
</dbReference>
<evidence type="ECO:0000313" key="2">
    <source>
        <dbReference type="Proteomes" id="UP000435036"/>
    </source>
</evidence>
<dbReference type="Proteomes" id="UP000435036">
    <property type="component" value="Unassembled WGS sequence"/>
</dbReference>
<protein>
    <recommendedName>
        <fullName evidence="3">DUF3375 family protein</fullName>
    </recommendedName>
</protein>
<keyword evidence="2" id="KW-1185">Reference proteome</keyword>
<name>A0A6N8KYZ1_9SPHI</name>
<organism evidence="1 2">
    <name type="scientific">Sphingobacterium humi</name>
    <dbReference type="NCBI Taxonomy" id="1796905"/>
    <lineage>
        <taxon>Bacteria</taxon>
        <taxon>Pseudomonadati</taxon>
        <taxon>Bacteroidota</taxon>
        <taxon>Sphingobacteriia</taxon>
        <taxon>Sphingobacteriales</taxon>
        <taxon>Sphingobacteriaceae</taxon>
        <taxon>Sphingobacterium</taxon>
    </lineage>
</organism>
<reference evidence="1 2" key="1">
    <citation type="submission" date="2019-12" db="EMBL/GenBank/DDBJ databases">
        <authorList>
            <person name="Dong K."/>
        </authorList>
    </citation>
    <scope>NUCLEOTIDE SEQUENCE [LARGE SCALE GENOMIC DNA]</scope>
    <source>
        <strain evidence="1 2">JCM 31225</strain>
    </source>
</reference>
<dbReference type="OrthoDB" id="9808975at2"/>
<evidence type="ECO:0000313" key="1">
    <source>
        <dbReference type="EMBL" id="MVZ62675.1"/>
    </source>
</evidence>
<accession>A0A6N8KYZ1</accession>
<comment type="caution">
    <text evidence="1">The sequence shown here is derived from an EMBL/GenBank/DDBJ whole genome shotgun (WGS) entry which is preliminary data.</text>
</comment>
<dbReference type="RefSeq" id="WP_160369403.1">
    <property type="nucleotide sequence ID" value="NZ_WSQA01000008.1"/>
</dbReference>
<proteinExistence type="predicted"/>